<dbReference type="PANTHER" id="PTHR35889">
    <property type="entry name" value="CYCLOINULO-OLIGOSACCHARIDE FRUCTANOTRANSFERASE-RELATED"/>
    <property type="match status" value="1"/>
</dbReference>
<feature type="non-terminal residue" evidence="3">
    <location>
        <position position="1"/>
    </location>
</feature>
<proteinExistence type="predicted"/>
<feature type="domain" description="DUF1553" evidence="2">
    <location>
        <begin position="208"/>
        <end position="344"/>
    </location>
</feature>
<sequence length="349" mass="39845">EVTGEVMLGLGLRCARCHDHKYDPIPQRDYYRLQSFFAAMVPHDNILRTRKSFQRAKSDWNRATHQLRAELDKIETLHQVTKRRAQSWRFPPYIQTLYNKPQDQWSSLEKQYAYLTNPQIDKNADDKKSDDQTIQRLKELKQKLKEFDSLHPKPPHSVPGVTDVGAAAPTTFVAGRGSAPVEPGFLSILDPTTAKISAVSGKAESTGRRAALARWITRADNPLTSRVISNRIWQQYFLRGIVATPNDFGRQGSAPSHPELLDWLANRLVQDGWSLKRLHRLIVSSAVYQQTSLRAMIEADTENMLLWRMRMKRLQSEQIRDAMLAVSGELDWRMGGASVAGEIPRRSVY</sequence>
<feature type="domain" description="DUF1549" evidence="1">
    <location>
        <begin position="2"/>
        <end position="39"/>
    </location>
</feature>
<dbReference type="InterPro" id="IPR022655">
    <property type="entry name" value="DUF1553"/>
</dbReference>
<evidence type="ECO:0000259" key="2">
    <source>
        <dbReference type="Pfam" id="PF07587"/>
    </source>
</evidence>
<feature type="non-terminal residue" evidence="3">
    <location>
        <position position="349"/>
    </location>
</feature>
<dbReference type="PANTHER" id="PTHR35889:SF3">
    <property type="entry name" value="F-BOX DOMAIN-CONTAINING PROTEIN"/>
    <property type="match status" value="1"/>
</dbReference>
<accession>X0RQ94</accession>
<dbReference type="Pfam" id="PF07583">
    <property type="entry name" value="PSCyt2"/>
    <property type="match status" value="1"/>
</dbReference>
<name>X0RQ94_9ZZZZ</name>
<protein>
    <recommendedName>
        <fullName evidence="4">DUF1553 domain-containing protein</fullName>
    </recommendedName>
</protein>
<organism evidence="3">
    <name type="scientific">marine sediment metagenome</name>
    <dbReference type="NCBI Taxonomy" id="412755"/>
    <lineage>
        <taxon>unclassified sequences</taxon>
        <taxon>metagenomes</taxon>
        <taxon>ecological metagenomes</taxon>
    </lineage>
</organism>
<dbReference type="Pfam" id="PF07587">
    <property type="entry name" value="PSD1"/>
    <property type="match status" value="1"/>
</dbReference>
<reference evidence="3" key="1">
    <citation type="journal article" date="2014" name="Front. Microbiol.">
        <title>High frequency of phylogenetically diverse reductive dehalogenase-homologous genes in deep subseafloor sedimentary metagenomes.</title>
        <authorList>
            <person name="Kawai M."/>
            <person name="Futagami T."/>
            <person name="Toyoda A."/>
            <person name="Takaki Y."/>
            <person name="Nishi S."/>
            <person name="Hori S."/>
            <person name="Arai W."/>
            <person name="Tsubouchi T."/>
            <person name="Morono Y."/>
            <person name="Uchiyama I."/>
            <person name="Ito T."/>
            <person name="Fujiyama A."/>
            <person name="Inagaki F."/>
            <person name="Takami H."/>
        </authorList>
    </citation>
    <scope>NUCLEOTIDE SEQUENCE</scope>
    <source>
        <strain evidence="3">Expedition CK06-06</strain>
    </source>
</reference>
<dbReference type="AlphaFoldDB" id="X0RQ94"/>
<dbReference type="EMBL" id="BARS01009181">
    <property type="protein sequence ID" value="GAF71009.1"/>
    <property type="molecule type" value="Genomic_DNA"/>
</dbReference>
<gene>
    <name evidence="3" type="ORF">S01H1_17322</name>
</gene>
<evidence type="ECO:0000259" key="1">
    <source>
        <dbReference type="Pfam" id="PF07583"/>
    </source>
</evidence>
<evidence type="ECO:0008006" key="4">
    <source>
        <dbReference type="Google" id="ProtNLM"/>
    </source>
</evidence>
<dbReference type="InterPro" id="IPR011444">
    <property type="entry name" value="DUF1549"/>
</dbReference>
<comment type="caution">
    <text evidence="3">The sequence shown here is derived from an EMBL/GenBank/DDBJ whole genome shotgun (WGS) entry which is preliminary data.</text>
</comment>
<evidence type="ECO:0000313" key="3">
    <source>
        <dbReference type="EMBL" id="GAF71009.1"/>
    </source>
</evidence>